<sequence>MDKETSHRELSSGPSPGSWWASETSHTYKAKVSLVSLNAWRVRATSSRISHRSSQSRRAWET</sequence>
<dbReference type="EMBL" id="VSRR010042564">
    <property type="protein sequence ID" value="MPC76088.1"/>
    <property type="molecule type" value="Genomic_DNA"/>
</dbReference>
<dbReference type="AlphaFoldDB" id="A0A5B7I5E4"/>
<feature type="compositionally biased region" description="Low complexity" evidence="1">
    <location>
        <begin position="11"/>
        <end position="20"/>
    </location>
</feature>
<evidence type="ECO:0000313" key="3">
    <source>
        <dbReference type="Proteomes" id="UP000324222"/>
    </source>
</evidence>
<proteinExistence type="predicted"/>
<accession>A0A5B7I5E4</accession>
<reference evidence="2 3" key="1">
    <citation type="submission" date="2019-05" db="EMBL/GenBank/DDBJ databases">
        <title>Another draft genome of Portunus trituberculatus and its Hox gene families provides insights of decapod evolution.</title>
        <authorList>
            <person name="Jeong J.-H."/>
            <person name="Song I."/>
            <person name="Kim S."/>
            <person name="Choi T."/>
            <person name="Kim D."/>
            <person name="Ryu S."/>
            <person name="Kim W."/>
        </authorList>
    </citation>
    <scope>NUCLEOTIDE SEQUENCE [LARGE SCALE GENOMIC DNA]</scope>
    <source>
        <tissue evidence="2">Muscle</tissue>
    </source>
</reference>
<comment type="caution">
    <text evidence="2">The sequence shown here is derived from an EMBL/GenBank/DDBJ whole genome shotgun (WGS) entry which is preliminary data.</text>
</comment>
<evidence type="ECO:0000256" key="1">
    <source>
        <dbReference type="SAM" id="MobiDB-lite"/>
    </source>
</evidence>
<organism evidence="2 3">
    <name type="scientific">Portunus trituberculatus</name>
    <name type="common">Swimming crab</name>
    <name type="synonym">Neptunus trituberculatus</name>
    <dbReference type="NCBI Taxonomy" id="210409"/>
    <lineage>
        <taxon>Eukaryota</taxon>
        <taxon>Metazoa</taxon>
        <taxon>Ecdysozoa</taxon>
        <taxon>Arthropoda</taxon>
        <taxon>Crustacea</taxon>
        <taxon>Multicrustacea</taxon>
        <taxon>Malacostraca</taxon>
        <taxon>Eumalacostraca</taxon>
        <taxon>Eucarida</taxon>
        <taxon>Decapoda</taxon>
        <taxon>Pleocyemata</taxon>
        <taxon>Brachyura</taxon>
        <taxon>Eubrachyura</taxon>
        <taxon>Portunoidea</taxon>
        <taxon>Portunidae</taxon>
        <taxon>Portuninae</taxon>
        <taxon>Portunus</taxon>
    </lineage>
</organism>
<name>A0A5B7I5E4_PORTR</name>
<keyword evidence="3" id="KW-1185">Reference proteome</keyword>
<gene>
    <name evidence="2" type="ORF">E2C01_070492</name>
</gene>
<dbReference type="Proteomes" id="UP000324222">
    <property type="component" value="Unassembled WGS sequence"/>
</dbReference>
<feature type="compositionally biased region" description="Basic and acidic residues" evidence="1">
    <location>
        <begin position="1"/>
        <end position="10"/>
    </location>
</feature>
<evidence type="ECO:0000313" key="2">
    <source>
        <dbReference type="EMBL" id="MPC76088.1"/>
    </source>
</evidence>
<feature type="region of interest" description="Disordered" evidence="1">
    <location>
        <begin position="1"/>
        <end position="22"/>
    </location>
</feature>
<protein>
    <submittedName>
        <fullName evidence="2">Uncharacterized protein</fullName>
    </submittedName>
</protein>